<evidence type="ECO:0000256" key="2">
    <source>
        <dbReference type="ARBA" id="ARBA00022801"/>
    </source>
</evidence>
<dbReference type="AlphaFoldDB" id="A0A9X1V7W5"/>
<keyword evidence="3 5" id="KW-0347">Helicase</keyword>
<dbReference type="GO" id="GO:0003677">
    <property type="term" value="F:DNA binding"/>
    <property type="evidence" value="ECO:0007669"/>
    <property type="project" value="InterPro"/>
</dbReference>
<feature type="binding site" evidence="5">
    <location>
        <begin position="201"/>
        <end position="208"/>
    </location>
    <ligand>
        <name>ATP</name>
        <dbReference type="ChEBI" id="CHEBI:30616"/>
    </ligand>
</feature>
<dbReference type="GO" id="GO:0016787">
    <property type="term" value="F:hydrolase activity"/>
    <property type="evidence" value="ECO:0007669"/>
    <property type="project" value="UniProtKB-UniRule"/>
</dbReference>
<dbReference type="Gene3D" id="3.40.50.300">
    <property type="entry name" value="P-loop containing nucleotide triphosphate hydrolases"/>
    <property type="match status" value="3"/>
</dbReference>
<keyword evidence="1 5" id="KW-0547">Nucleotide-binding</keyword>
<dbReference type="Pfam" id="PF00580">
    <property type="entry name" value="UvrD-helicase"/>
    <property type="match status" value="1"/>
</dbReference>
<dbReference type="SUPFAM" id="SSF52540">
    <property type="entry name" value="P-loop containing nucleoside triphosphate hydrolases"/>
    <property type="match status" value="1"/>
</dbReference>
<dbReference type="GO" id="GO:0005524">
    <property type="term" value="F:ATP binding"/>
    <property type="evidence" value="ECO:0007669"/>
    <property type="project" value="UniProtKB-UniRule"/>
</dbReference>
<evidence type="ECO:0000256" key="4">
    <source>
        <dbReference type="ARBA" id="ARBA00022840"/>
    </source>
</evidence>
<dbReference type="EMBL" id="JALBUF010000002">
    <property type="protein sequence ID" value="MCI0182909.1"/>
    <property type="molecule type" value="Genomic_DNA"/>
</dbReference>
<evidence type="ECO:0000256" key="1">
    <source>
        <dbReference type="ARBA" id="ARBA00022741"/>
    </source>
</evidence>
<feature type="domain" description="UvrD-like helicase ATP-binding" evidence="6">
    <location>
        <begin position="180"/>
        <end position="563"/>
    </location>
</feature>
<accession>A0A9X1V7W5</accession>
<organism evidence="7 8">
    <name type="scientific">Sulfoacidibacillus ferrooxidans</name>
    <dbReference type="NCBI Taxonomy" id="2005001"/>
    <lineage>
        <taxon>Bacteria</taxon>
        <taxon>Bacillati</taxon>
        <taxon>Bacillota</taxon>
        <taxon>Bacilli</taxon>
        <taxon>Bacillales</taxon>
        <taxon>Alicyclobacillaceae</taxon>
        <taxon>Sulfoacidibacillus</taxon>
    </lineage>
</organism>
<dbReference type="InterPro" id="IPR014016">
    <property type="entry name" value="UvrD-like_ATP-bd"/>
</dbReference>
<keyword evidence="2 5" id="KW-0378">Hydrolase</keyword>
<dbReference type="PANTHER" id="PTHR11070:SF17">
    <property type="entry name" value="DNA HELICASE IV"/>
    <property type="match status" value="1"/>
</dbReference>
<proteinExistence type="predicted"/>
<protein>
    <submittedName>
        <fullName evidence="7">DNA helicase IV</fullName>
        <ecNumber evidence="7">3.6.4.12</ecNumber>
    </submittedName>
</protein>
<dbReference type="PROSITE" id="PS51198">
    <property type="entry name" value="UVRD_HELICASE_ATP_BIND"/>
    <property type="match status" value="1"/>
</dbReference>
<sequence>MQDELAKEQAYLEYIKTHISQAVASAKNGIKQTKEFTEIVLNTVLQNQSLQLEKSRSQPYFSKLVFSEQTANPQNDSGKTEELYIGRFGLFDRETLSPYVIDWRSPIANLYYEDSFKAINIKVEHGYELTFDVHLKRQFDLKDGHLVQFFDSTQAIRTNEPLIERLRAKSEDRLKDIVETIQADQNRIIRSDPYQVLVVQGVAGSGKTTIALHRLSYLAYQHKHEESFNRFLIVGPNQLFIDYISDVLPNLGVEGVRQTTWESLLHSYLPKKVRITSQHKKVHSLYEIAPTDQARIAARASLLRGHLAMKELIDRYVNHLEHTAIPDEDFVLDRNHVMTRDEISRKFHHDFAHYPYVKRRERLLTALKQWTADCLLTIATNVEKQSHTMSYTAMDEHIAKYKVHYERKLQAYSKKVKTADIFTMYRTLLTSSKGVAWLLHHSGHNEWIEDLPGIVLYYKEVLLSNLTFEWVDLGGLFYLTARLHGLEKHKPFSHIIVDEAQDLGAFQLYVLRLLCNQDALSIFGDLSQSIYTFKGLTAWRDIPGELFSKPVQFEVLQRSYRSTIEIMNLANHVLQHVHQPDQVLAIPVLRHGEKPCLTQWSSRTEALEGIVKRLTTLQNDGLHNIAIISKTAQECTQVGKWLASHSLSIHVISGKETHYEGGISVVPIYFSKGMEFDAVILLNPTNKHYVQDSPIDIKLLYVAMTRALHRLYIDSWEPLSELLSTDSTLLSVIEP</sequence>
<dbReference type="PANTHER" id="PTHR11070">
    <property type="entry name" value="UVRD / RECB / PCRA DNA HELICASE FAMILY MEMBER"/>
    <property type="match status" value="1"/>
</dbReference>
<dbReference type="EC" id="3.6.4.12" evidence="7"/>
<dbReference type="InterPro" id="IPR000212">
    <property type="entry name" value="DNA_helicase_UvrD/REP"/>
</dbReference>
<dbReference type="Proteomes" id="UP001139263">
    <property type="component" value="Unassembled WGS sequence"/>
</dbReference>
<name>A0A9X1V7W5_9BACL</name>
<dbReference type="GO" id="GO:0005829">
    <property type="term" value="C:cytosol"/>
    <property type="evidence" value="ECO:0007669"/>
    <property type="project" value="TreeGrafter"/>
</dbReference>
<dbReference type="Pfam" id="PF13538">
    <property type="entry name" value="UvrD_C_2"/>
    <property type="match status" value="1"/>
</dbReference>
<keyword evidence="8" id="KW-1185">Reference proteome</keyword>
<evidence type="ECO:0000313" key="8">
    <source>
        <dbReference type="Proteomes" id="UP001139263"/>
    </source>
</evidence>
<dbReference type="InterPro" id="IPR027785">
    <property type="entry name" value="UvrD-like_helicase_C"/>
</dbReference>
<reference evidence="7" key="1">
    <citation type="submission" date="2022-03" db="EMBL/GenBank/DDBJ databases">
        <title>Draft Genome Sequence of Firmicute Strain S0AB, a Heterotrophic Iron/Sulfur-Oxidizing Extreme Acidophile.</title>
        <authorList>
            <person name="Vergara E."/>
            <person name="Pakostova E."/>
            <person name="Johnson D.B."/>
            <person name="Holmes D.S."/>
        </authorList>
    </citation>
    <scope>NUCLEOTIDE SEQUENCE</scope>
    <source>
        <strain evidence="7">S0AB</strain>
    </source>
</reference>
<keyword evidence="4 5" id="KW-0067">ATP-binding</keyword>
<gene>
    <name evidence="7" type="primary">helD_1</name>
    <name evidence="7" type="ORF">MM817_01178</name>
</gene>
<comment type="caution">
    <text evidence="7">The sequence shown here is derived from an EMBL/GenBank/DDBJ whole genome shotgun (WGS) entry which is preliminary data.</text>
</comment>
<evidence type="ECO:0000313" key="7">
    <source>
        <dbReference type="EMBL" id="MCI0182909.1"/>
    </source>
</evidence>
<dbReference type="GO" id="GO:0000725">
    <property type="term" value="P:recombinational repair"/>
    <property type="evidence" value="ECO:0007669"/>
    <property type="project" value="TreeGrafter"/>
</dbReference>
<dbReference type="InterPro" id="IPR027417">
    <property type="entry name" value="P-loop_NTPase"/>
</dbReference>
<evidence type="ECO:0000256" key="5">
    <source>
        <dbReference type="PROSITE-ProRule" id="PRU00560"/>
    </source>
</evidence>
<dbReference type="GO" id="GO:0043138">
    <property type="term" value="F:3'-5' DNA helicase activity"/>
    <property type="evidence" value="ECO:0007669"/>
    <property type="project" value="TreeGrafter"/>
</dbReference>
<evidence type="ECO:0000256" key="3">
    <source>
        <dbReference type="ARBA" id="ARBA00022806"/>
    </source>
</evidence>
<evidence type="ECO:0000259" key="6">
    <source>
        <dbReference type="PROSITE" id="PS51198"/>
    </source>
</evidence>